<dbReference type="OrthoDB" id="9794917at2"/>
<sequence>MSGRRIGAVTFLVRDYDEAIAWFRDALDFRLVEDTPLGGGKRWVLVAPGMDTTPLLLAEASTDEQRPRIGGQTGGRVGFFLHTDDFARDHARMTEAGVTFREEPRHQAYGTVAVFEDLYGNLWDLIERKTD</sequence>
<keyword evidence="2" id="KW-0223">Dioxygenase</keyword>
<protein>
    <submittedName>
        <fullName evidence="2">Catechol 2,3-dioxygenase</fullName>
    </submittedName>
</protein>
<dbReference type="SUPFAM" id="SSF54593">
    <property type="entry name" value="Glyoxalase/Bleomycin resistance protein/Dihydroxybiphenyl dioxygenase"/>
    <property type="match status" value="1"/>
</dbReference>
<reference evidence="2 3" key="1">
    <citation type="submission" date="2017-04" db="EMBL/GenBank/DDBJ databases">
        <authorList>
            <person name="Afonso C.L."/>
            <person name="Miller P.J."/>
            <person name="Scott M.A."/>
            <person name="Spackman E."/>
            <person name="Goraichik I."/>
            <person name="Dimitrov K.M."/>
            <person name="Suarez D.L."/>
            <person name="Swayne D.E."/>
        </authorList>
    </citation>
    <scope>NUCLEOTIDE SEQUENCE [LARGE SCALE GENOMIC DNA]</scope>
    <source>
        <strain evidence="2 3">B5P</strain>
    </source>
</reference>
<evidence type="ECO:0000259" key="1">
    <source>
        <dbReference type="PROSITE" id="PS51819"/>
    </source>
</evidence>
<accession>A0A1X7PV12</accession>
<dbReference type="InterPro" id="IPR029068">
    <property type="entry name" value="Glyas_Bleomycin-R_OHBP_Dase"/>
</dbReference>
<dbReference type="Proteomes" id="UP000193083">
    <property type="component" value="Unassembled WGS sequence"/>
</dbReference>
<dbReference type="Pfam" id="PF00903">
    <property type="entry name" value="Glyoxalase"/>
    <property type="match status" value="1"/>
</dbReference>
<dbReference type="RefSeq" id="WP_085466922.1">
    <property type="nucleotide sequence ID" value="NZ_FXBL01000004.1"/>
</dbReference>
<evidence type="ECO:0000313" key="2">
    <source>
        <dbReference type="EMBL" id="SMH55365.1"/>
    </source>
</evidence>
<dbReference type="EMBL" id="FXBL01000004">
    <property type="protein sequence ID" value="SMH55365.1"/>
    <property type="molecule type" value="Genomic_DNA"/>
</dbReference>
<gene>
    <name evidence="2" type="ORF">SAMN02982922_5331</name>
</gene>
<keyword evidence="3" id="KW-1185">Reference proteome</keyword>
<dbReference type="InterPro" id="IPR037523">
    <property type="entry name" value="VOC_core"/>
</dbReference>
<dbReference type="CDD" id="cd07263">
    <property type="entry name" value="VOC_like"/>
    <property type="match status" value="1"/>
</dbReference>
<name>A0A1X7PV12_9HYPH</name>
<dbReference type="PROSITE" id="PS51819">
    <property type="entry name" value="VOC"/>
    <property type="match status" value="1"/>
</dbReference>
<keyword evidence="2" id="KW-0560">Oxidoreductase</keyword>
<organism evidence="2 3">
    <name type="scientific">Mesorhizobium australicum</name>
    <dbReference type="NCBI Taxonomy" id="536018"/>
    <lineage>
        <taxon>Bacteria</taxon>
        <taxon>Pseudomonadati</taxon>
        <taxon>Pseudomonadota</taxon>
        <taxon>Alphaproteobacteria</taxon>
        <taxon>Hyphomicrobiales</taxon>
        <taxon>Phyllobacteriaceae</taxon>
        <taxon>Mesorhizobium</taxon>
    </lineage>
</organism>
<dbReference type="AlphaFoldDB" id="A0A1X7PV12"/>
<dbReference type="Gene3D" id="3.10.180.10">
    <property type="entry name" value="2,3-Dihydroxybiphenyl 1,2-Dioxygenase, domain 1"/>
    <property type="match status" value="1"/>
</dbReference>
<dbReference type="PANTHER" id="PTHR36437:SF2">
    <property type="entry name" value="GLYOXALASE_BLEOMYCIN RESISTANCE PROTEIN_DIOXYGENASE"/>
    <property type="match status" value="1"/>
</dbReference>
<proteinExistence type="predicted"/>
<dbReference type="InterPro" id="IPR004360">
    <property type="entry name" value="Glyas_Fos-R_dOase_dom"/>
</dbReference>
<dbReference type="GO" id="GO:0051213">
    <property type="term" value="F:dioxygenase activity"/>
    <property type="evidence" value="ECO:0007669"/>
    <property type="project" value="UniProtKB-KW"/>
</dbReference>
<feature type="domain" description="VOC" evidence="1">
    <location>
        <begin position="5"/>
        <end position="128"/>
    </location>
</feature>
<dbReference type="PANTHER" id="PTHR36437">
    <property type="entry name" value="GLYOXALASE/BLEOMYCIN RESISTANCE PROTEIN/DIOXYGENASE"/>
    <property type="match status" value="1"/>
</dbReference>
<evidence type="ECO:0000313" key="3">
    <source>
        <dbReference type="Proteomes" id="UP000193083"/>
    </source>
</evidence>